<dbReference type="GO" id="GO:0005634">
    <property type="term" value="C:nucleus"/>
    <property type="evidence" value="ECO:0007669"/>
    <property type="project" value="TreeGrafter"/>
</dbReference>
<evidence type="ECO:0000313" key="6">
    <source>
        <dbReference type="EMBL" id="CAG9771880.1"/>
    </source>
</evidence>
<dbReference type="FunFam" id="3.40.395.10:FF:000001">
    <property type="entry name" value="Sentrin-specific protease 1"/>
    <property type="match status" value="1"/>
</dbReference>
<proteinExistence type="inferred from homology"/>
<dbReference type="Pfam" id="PF02902">
    <property type="entry name" value="Peptidase_C48"/>
    <property type="match status" value="1"/>
</dbReference>
<reference evidence="6" key="1">
    <citation type="submission" date="2022-01" db="EMBL/GenBank/DDBJ databases">
        <authorList>
            <person name="King R."/>
        </authorList>
    </citation>
    <scope>NUCLEOTIDE SEQUENCE</scope>
</reference>
<dbReference type="GO" id="GO:0006508">
    <property type="term" value="P:proteolysis"/>
    <property type="evidence" value="ECO:0007669"/>
    <property type="project" value="UniProtKB-KW"/>
</dbReference>
<accession>A0A9N9MXB3</accession>
<protein>
    <recommendedName>
        <fullName evidence="5">Ubiquitin-like protease family profile domain-containing protein</fullName>
    </recommendedName>
</protein>
<dbReference type="Proteomes" id="UP001152799">
    <property type="component" value="Chromosome 7"/>
</dbReference>
<dbReference type="GO" id="GO:0080090">
    <property type="term" value="P:regulation of primary metabolic process"/>
    <property type="evidence" value="ECO:0007669"/>
    <property type="project" value="UniProtKB-ARBA"/>
</dbReference>
<keyword evidence="4" id="KW-0788">Thiol protease</keyword>
<feature type="domain" description="Ubiquitin-like protease family profile" evidence="5">
    <location>
        <begin position="416"/>
        <end position="578"/>
    </location>
</feature>
<dbReference type="SUPFAM" id="SSF54001">
    <property type="entry name" value="Cysteine proteinases"/>
    <property type="match status" value="1"/>
</dbReference>
<comment type="similarity">
    <text evidence="1">Belongs to the peptidase C48 family.</text>
</comment>
<evidence type="ECO:0000259" key="5">
    <source>
        <dbReference type="PROSITE" id="PS50600"/>
    </source>
</evidence>
<dbReference type="Gene3D" id="3.40.395.10">
    <property type="entry name" value="Adenoviral Proteinase, Chain A"/>
    <property type="match status" value="1"/>
</dbReference>
<name>A0A9N9MXB3_9CUCU</name>
<dbReference type="EMBL" id="OU892283">
    <property type="protein sequence ID" value="CAG9771880.1"/>
    <property type="molecule type" value="Genomic_DNA"/>
</dbReference>
<organism evidence="6 7">
    <name type="scientific">Ceutorhynchus assimilis</name>
    <name type="common">cabbage seed weevil</name>
    <dbReference type="NCBI Taxonomy" id="467358"/>
    <lineage>
        <taxon>Eukaryota</taxon>
        <taxon>Metazoa</taxon>
        <taxon>Ecdysozoa</taxon>
        <taxon>Arthropoda</taxon>
        <taxon>Hexapoda</taxon>
        <taxon>Insecta</taxon>
        <taxon>Pterygota</taxon>
        <taxon>Neoptera</taxon>
        <taxon>Endopterygota</taxon>
        <taxon>Coleoptera</taxon>
        <taxon>Polyphaga</taxon>
        <taxon>Cucujiformia</taxon>
        <taxon>Curculionidae</taxon>
        <taxon>Ceutorhynchinae</taxon>
        <taxon>Ceutorhynchus</taxon>
    </lineage>
</organism>
<dbReference type="OrthoDB" id="1939479at2759"/>
<evidence type="ECO:0000256" key="4">
    <source>
        <dbReference type="ARBA" id="ARBA00022807"/>
    </source>
</evidence>
<dbReference type="GO" id="GO:0060255">
    <property type="term" value="P:regulation of macromolecule metabolic process"/>
    <property type="evidence" value="ECO:0007669"/>
    <property type="project" value="UniProtKB-ARBA"/>
</dbReference>
<gene>
    <name evidence="6" type="ORF">CEUTPL_LOCUS12305</name>
</gene>
<sequence>MEQPFKNILDYIKSLFSINPLERTRKRSAAGPIFESRSKLCRLSPYSKPTTTTTSRYIPIHRESEDLSPYFPRNFNPVKRLSRSMQRSPMKPVKVQETVVLDDDDDDDVIEITKPARNGKKFTSTPLERRKSYANVKKDHENSDDIVFIKTFKSPKEKQKEAKLAGYDYFKPRTSLDKPLFTIGSTHNGTKPKAKPTKYKTLPLKSRGASTSNYSFRLDDKLKYKQLLDCVSGNDSSIYGTPIGKISSYDFANKPKESTKDRINRVLDNWDSDSLVIKDSDSEGSVVMVKPPSPKPDIKVDPVNSFKHYVDSSNATKKDWLTEVVENHKQYVKDRQKEIDNLRVCTEATSKINKDINIELLRRKVDNCLQIKDVVLPETVLPEEDELPELTDEHLSMVSRAHRGDPNEVLVNKFNLRVTRRDLMTLAGLNWLNDEVINFYMNLIMERGENSKWPKSYAFNTFFYPKLLKDGAQSLRRWTRRVDLFSYDLICVPVHLGMHWCMAMIDFRNKSIKYYDSMGSPNSRCLDALRHYLEAEHLDKKGSKYNTRDFKLENRNDIPQQMNGSDCGMFACTFAEFLTRDAQISFKQEDMPYMRKKMVVEIMTGQLLIQ</sequence>
<dbReference type="GO" id="GO:0016926">
    <property type="term" value="P:protein desumoylation"/>
    <property type="evidence" value="ECO:0007669"/>
    <property type="project" value="TreeGrafter"/>
</dbReference>
<dbReference type="PROSITE" id="PS50600">
    <property type="entry name" value="ULP_PROTEASE"/>
    <property type="match status" value="1"/>
</dbReference>
<keyword evidence="7" id="KW-1185">Reference proteome</keyword>
<dbReference type="AlphaFoldDB" id="A0A9N9MXB3"/>
<evidence type="ECO:0000313" key="7">
    <source>
        <dbReference type="Proteomes" id="UP001152799"/>
    </source>
</evidence>
<dbReference type="InterPro" id="IPR038765">
    <property type="entry name" value="Papain-like_cys_pep_sf"/>
</dbReference>
<dbReference type="GO" id="GO:0016929">
    <property type="term" value="F:deSUMOylase activity"/>
    <property type="evidence" value="ECO:0007669"/>
    <property type="project" value="TreeGrafter"/>
</dbReference>
<evidence type="ECO:0000256" key="3">
    <source>
        <dbReference type="ARBA" id="ARBA00022801"/>
    </source>
</evidence>
<keyword evidence="2" id="KW-0645">Protease</keyword>
<evidence type="ECO:0000256" key="1">
    <source>
        <dbReference type="ARBA" id="ARBA00005234"/>
    </source>
</evidence>
<keyword evidence="3" id="KW-0378">Hydrolase</keyword>
<evidence type="ECO:0000256" key="2">
    <source>
        <dbReference type="ARBA" id="ARBA00022670"/>
    </source>
</evidence>
<dbReference type="PANTHER" id="PTHR12606">
    <property type="entry name" value="SENTRIN/SUMO-SPECIFIC PROTEASE"/>
    <property type="match status" value="1"/>
</dbReference>
<dbReference type="PANTHER" id="PTHR12606:SF141">
    <property type="entry name" value="GH15225P-RELATED"/>
    <property type="match status" value="1"/>
</dbReference>
<dbReference type="InterPro" id="IPR003653">
    <property type="entry name" value="Peptidase_C48_C"/>
</dbReference>